<dbReference type="InterPro" id="IPR009262">
    <property type="entry name" value="SLC35_F1/F2/F6"/>
</dbReference>
<feature type="transmembrane region" description="Helical" evidence="7">
    <location>
        <begin position="355"/>
        <end position="376"/>
    </location>
</feature>
<organism evidence="8 9">
    <name type="scientific">Cyclotella atomus</name>
    <dbReference type="NCBI Taxonomy" id="382360"/>
    <lineage>
        <taxon>Eukaryota</taxon>
        <taxon>Sar</taxon>
        <taxon>Stramenopiles</taxon>
        <taxon>Ochrophyta</taxon>
        <taxon>Bacillariophyta</taxon>
        <taxon>Coscinodiscophyceae</taxon>
        <taxon>Thalassiosirophycidae</taxon>
        <taxon>Stephanodiscales</taxon>
        <taxon>Stephanodiscaceae</taxon>
        <taxon>Cyclotella</taxon>
    </lineage>
</organism>
<feature type="transmembrane region" description="Helical" evidence="7">
    <location>
        <begin position="298"/>
        <end position="320"/>
    </location>
</feature>
<dbReference type="PANTHER" id="PTHR14233">
    <property type="entry name" value="DUF914-RELATED"/>
    <property type="match status" value="1"/>
</dbReference>
<evidence type="ECO:0000256" key="2">
    <source>
        <dbReference type="ARBA" id="ARBA00007863"/>
    </source>
</evidence>
<feature type="transmembrane region" description="Helical" evidence="7">
    <location>
        <begin position="225"/>
        <end position="244"/>
    </location>
</feature>
<dbReference type="AlphaFoldDB" id="A0ABD3NPB7"/>
<feature type="transmembrane region" description="Helical" evidence="7">
    <location>
        <begin position="70"/>
        <end position="91"/>
    </location>
</feature>
<protein>
    <recommendedName>
        <fullName evidence="10">EamA domain-containing protein</fullName>
    </recommendedName>
</protein>
<evidence type="ECO:0000256" key="5">
    <source>
        <dbReference type="ARBA" id="ARBA00022989"/>
    </source>
</evidence>
<feature type="transmembrane region" description="Helical" evidence="7">
    <location>
        <begin position="327"/>
        <end position="349"/>
    </location>
</feature>
<feature type="transmembrane region" description="Helical" evidence="7">
    <location>
        <begin position="155"/>
        <end position="174"/>
    </location>
</feature>
<comment type="similarity">
    <text evidence="2">Belongs to the SLC35F solute transporter family.</text>
</comment>
<evidence type="ECO:0000256" key="1">
    <source>
        <dbReference type="ARBA" id="ARBA00004141"/>
    </source>
</evidence>
<reference evidence="8 9" key="1">
    <citation type="submission" date="2024-10" db="EMBL/GenBank/DDBJ databases">
        <title>Updated reference genomes for cyclostephanoid diatoms.</title>
        <authorList>
            <person name="Roberts W.R."/>
            <person name="Alverson A.J."/>
        </authorList>
    </citation>
    <scope>NUCLEOTIDE SEQUENCE [LARGE SCALE GENOMIC DNA]</scope>
    <source>
        <strain evidence="8 9">AJA010-31</strain>
    </source>
</reference>
<dbReference type="InterPro" id="IPR052221">
    <property type="entry name" value="SLC35F_Transporter"/>
</dbReference>
<dbReference type="GO" id="GO:0016020">
    <property type="term" value="C:membrane"/>
    <property type="evidence" value="ECO:0007669"/>
    <property type="project" value="UniProtKB-SubCell"/>
</dbReference>
<feature type="transmembrane region" description="Helical" evidence="7">
    <location>
        <begin position="186"/>
        <end position="205"/>
    </location>
</feature>
<evidence type="ECO:0000256" key="4">
    <source>
        <dbReference type="ARBA" id="ARBA00022692"/>
    </source>
</evidence>
<comment type="subcellular location">
    <subcellularLocation>
        <location evidence="1">Membrane</location>
        <topology evidence="1">Multi-pass membrane protein</topology>
    </subcellularLocation>
</comment>
<keyword evidence="4 7" id="KW-0812">Transmembrane</keyword>
<comment type="caution">
    <text evidence="8">The sequence shown here is derived from an EMBL/GenBank/DDBJ whole genome shotgun (WGS) entry which is preliminary data.</text>
</comment>
<keyword evidence="6 7" id="KW-0472">Membrane</keyword>
<evidence type="ECO:0000256" key="7">
    <source>
        <dbReference type="SAM" id="Phobius"/>
    </source>
</evidence>
<accession>A0ABD3NPB7</accession>
<keyword evidence="9" id="KW-1185">Reference proteome</keyword>
<sequence>MCQNEGSTWSTKHNISEYRPLLPSPSIDDSYHSFPSPTDSSWTGRLLKLRRNSSESACNANDNDRAPYSVILFGQTIAAALAIGNFSISSLENKQLSGRRKENAINDIETAGENESTHFFPLANIQLQTPWHAYLLLAVLDVEANYLTMLSFKHTSLSSSMLLTSLSVFSTLLFRRCIFGKSTTSYNYKKIIGVFVSVVGACIWIRKDFYQNSHDIISSTGRYTMVGDCLAVASALIYGLNDVLLEYTVKSNNDRIEYLGMIGLFGFLFSFFIQAPIFERDEIADLMHNFSDVDFADVWVLALLFILMMSYFYISVTIFLSVNDATILNLSLQSSPLWAVILTTFVTVGGDVSKFQLPSTVFFVALAMVVFGMCLYEI</sequence>
<evidence type="ECO:0008006" key="10">
    <source>
        <dbReference type="Google" id="ProtNLM"/>
    </source>
</evidence>
<gene>
    <name evidence="8" type="ORF">ACHAWO_004509</name>
</gene>
<name>A0ABD3NPB7_9STRA</name>
<feature type="transmembrane region" description="Helical" evidence="7">
    <location>
        <begin position="256"/>
        <end position="278"/>
    </location>
</feature>
<evidence type="ECO:0000313" key="8">
    <source>
        <dbReference type="EMBL" id="KAL3775695.1"/>
    </source>
</evidence>
<keyword evidence="5 7" id="KW-1133">Transmembrane helix</keyword>
<proteinExistence type="inferred from homology"/>
<dbReference type="Proteomes" id="UP001530400">
    <property type="component" value="Unassembled WGS sequence"/>
</dbReference>
<dbReference type="EMBL" id="JALLPJ020001142">
    <property type="protein sequence ID" value="KAL3775695.1"/>
    <property type="molecule type" value="Genomic_DNA"/>
</dbReference>
<keyword evidence="3" id="KW-0813">Transport</keyword>
<dbReference type="PANTHER" id="PTHR14233:SF4">
    <property type="entry name" value="SOLUTE CARRIER FAMILY 35 MEMBER F2"/>
    <property type="match status" value="1"/>
</dbReference>
<evidence type="ECO:0000256" key="6">
    <source>
        <dbReference type="ARBA" id="ARBA00023136"/>
    </source>
</evidence>
<evidence type="ECO:0000256" key="3">
    <source>
        <dbReference type="ARBA" id="ARBA00022448"/>
    </source>
</evidence>
<dbReference type="Pfam" id="PF06027">
    <property type="entry name" value="SLC35F"/>
    <property type="match status" value="1"/>
</dbReference>
<evidence type="ECO:0000313" key="9">
    <source>
        <dbReference type="Proteomes" id="UP001530400"/>
    </source>
</evidence>